<gene>
    <name evidence="1" type="ORF">MA20_47730</name>
</gene>
<comment type="caution">
    <text evidence="1">The sequence shown here is derived from an EMBL/GenBank/DDBJ whole genome shotgun (WGS) entry which is preliminary data.</text>
</comment>
<evidence type="ECO:0000313" key="1">
    <source>
        <dbReference type="EMBL" id="KGT72879.1"/>
    </source>
</evidence>
<name>A0A0A3XHY4_BRAJP</name>
<dbReference type="EMBL" id="JRPN01000106">
    <property type="protein sequence ID" value="KGT72879.1"/>
    <property type="molecule type" value="Genomic_DNA"/>
</dbReference>
<feature type="non-terminal residue" evidence="1">
    <location>
        <position position="1"/>
    </location>
</feature>
<dbReference type="AlphaFoldDB" id="A0A0A3XHY4"/>
<protein>
    <submittedName>
        <fullName evidence="1">Beta-lactamase</fullName>
    </submittedName>
</protein>
<dbReference type="InterPro" id="IPR012338">
    <property type="entry name" value="Beta-lactam/transpept-like"/>
</dbReference>
<dbReference type="Gene3D" id="3.40.710.10">
    <property type="entry name" value="DD-peptidase/beta-lactamase superfamily"/>
    <property type="match status" value="1"/>
</dbReference>
<sequence length="113" mass="13033">GEMMRNNGISGTGRQVVPRWWIDDIQNNGDAGAWARGLPRLFPDGNYRNKWYTPDRSRRAFCAIGIHGQYIHVDPEDEMVIVRVSSQPVPVEVANDRMWMRACRALGERLNRH</sequence>
<reference evidence="1 2" key="1">
    <citation type="submission" date="2014-09" db="EMBL/GenBank/DDBJ databases">
        <title>Draft genome of Bradyrhizobium japonicum Is-34.</title>
        <authorList>
            <person name="Tsurumaru H."/>
            <person name="Yamakawa T."/>
            <person name="Hashimoto S."/>
            <person name="Okizaki K."/>
            <person name="Kanesaki Y."/>
            <person name="Yoshikawa H."/>
            <person name="Yajima S."/>
        </authorList>
    </citation>
    <scope>NUCLEOTIDE SEQUENCE [LARGE SCALE GENOMIC DNA]</scope>
    <source>
        <strain evidence="1 2">Is-34</strain>
    </source>
</reference>
<organism evidence="1 2">
    <name type="scientific">Bradyrhizobium japonicum</name>
    <dbReference type="NCBI Taxonomy" id="375"/>
    <lineage>
        <taxon>Bacteria</taxon>
        <taxon>Pseudomonadati</taxon>
        <taxon>Pseudomonadota</taxon>
        <taxon>Alphaproteobacteria</taxon>
        <taxon>Hyphomicrobiales</taxon>
        <taxon>Nitrobacteraceae</taxon>
        <taxon>Bradyrhizobium</taxon>
    </lineage>
</organism>
<evidence type="ECO:0000313" key="2">
    <source>
        <dbReference type="Proteomes" id="UP000030377"/>
    </source>
</evidence>
<dbReference type="Proteomes" id="UP000030377">
    <property type="component" value="Unassembled WGS sequence"/>
</dbReference>
<dbReference type="SUPFAM" id="SSF56601">
    <property type="entry name" value="beta-lactamase/transpeptidase-like"/>
    <property type="match status" value="1"/>
</dbReference>
<accession>A0A0A3XHY4</accession>
<proteinExistence type="predicted"/>